<evidence type="ECO:0000259" key="2">
    <source>
        <dbReference type="PROSITE" id="PS50404"/>
    </source>
</evidence>
<dbReference type="Pfam" id="PF00043">
    <property type="entry name" value="GST_C"/>
    <property type="match status" value="1"/>
</dbReference>
<dbReference type="Gene3D" id="1.20.1050.10">
    <property type="match status" value="1"/>
</dbReference>
<sequence>MAPKLYWILASPPARAVVLCAKQLGIELDLIEVDLLNKEQFKPEFLKMNPLHTVPVLDDDGFIVSDSHAIMTYLVSNYRKGSSLYPEDVKQRSLVDQRLYFDSGTLFANHIRVCIPILYKGAKTISPDLLTALTEAYGVLEEYLQNSNYVAGDDLTIADFSIWTTITNSSAYLPAEEDKYPHIASWLKRMEETPNNDLNKSGGDFIRNVFKSILS</sequence>
<dbReference type="Gene3D" id="3.40.30.10">
    <property type="entry name" value="Glutaredoxin"/>
    <property type="match status" value="1"/>
</dbReference>
<dbReference type="Pfam" id="PF13417">
    <property type="entry name" value="GST_N_3"/>
    <property type="match status" value="1"/>
</dbReference>
<dbReference type="InterPro" id="IPR036249">
    <property type="entry name" value="Thioredoxin-like_sf"/>
</dbReference>
<feature type="domain" description="GST C-terminal" evidence="3">
    <location>
        <begin position="88"/>
        <end position="210"/>
    </location>
</feature>
<dbReference type="CDD" id="cd03045">
    <property type="entry name" value="GST_N_Delta_Epsilon"/>
    <property type="match status" value="1"/>
</dbReference>
<dbReference type="SUPFAM" id="SSF47616">
    <property type="entry name" value="GST C-terminal domain-like"/>
    <property type="match status" value="1"/>
</dbReference>
<dbReference type="PROSITE" id="PS50404">
    <property type="entry name" value="GST_NTER"/>
    <property type="match status" value="1"/>
</dbReference>
<proteinExistence type="evidence at transcript level"/>
<feature type="domain" description="GST N-terminal" evidence="2">
    <location>
        <begin position="1"/>
        <end position="82"/>
    </location>
</feature>
<dbReference type="CDD" id="cd03177">
    <property type="entry name" value="GST_C_Delta_Epsilon"/>
    <property type="match status" value="1"/>
</dbReference>
<dbReference type="SFLD" id="SFLDS00019">
    <property type="entry name" value="Glutathione_Transferase_(cytos"/>
    <property type="match status" value="1"/>
</dbReference>
<dbReference type="EMBL" id="KU522312">
    <property type="protein sequence ID" value="APX61031.1"/>
    <property type="molecule type" value="mRNA"/>
</dbReference>
<accession>A0A1P8PEV0</accession>
<evidence type="ECO:0000259" key="3">
    <source>
        <dbReference type="PROSITE" id="PS50405"/>
    </source>
</evidence>
<protein>
    <submittedName>
        <fullName evidence="4">Putative glutathione S-transferase epsilon class member 3</fullName>
    </submittedName>
</protein>
<keyword evidence="4" id="KW-0808">Transferase</keyword>
<dbReference type="InterPro" id="IPR004046">
    <property type="entry name" value="GST_C"/>
</dbReference>
<name>A0A1P8PEV0_LEPDE</name>
<organism evidence="4">
    <name type="scientific">Leptinotarsa decemlineata</name>
    <name type="common">Colorado potato beetle</name>
    <name type="synonym">Doryphora decemlineata</name>
    <dbReference type="NCBI Taxonomy" id="7539"/>
    <lineage>
        <taxon>Eukaryota</taxon>
        <taxon>Metazoa</taxon>
        <taxon>Ecdysozoa</taxon>
        <taxon>Arthropoda</taxon>
        <taxon>Hexapoda</taxon>
        <taxon>Insecta</taxon>
        <taxon>Pterygota</taxon>
        <taxon>Neoptera</taxon>
        <taxon>Endopterygota</taxon>
        <taxon>Coleoptera</taxon>
        <taxon>Polyphaga</taxon>
        <taxon>Cucujiformia</taxon>
        <taxon>Chrysomeloidea</taxon>
        <taxon>Chrysomelidae</taxon>
        <taxon>Chrysomelinae</taxon>
        <taxon>Doryphorini</taxon>
        <taxon>Leptinotarsa</taxon>
    </lineage>
</organism>
<dbReference type="InterPro" id="IPR036282">
    <property type="entry name" value="Glutathione-S-Trfase_C_sf"/>
</dbReference>
<dbReference type="SFLD" id="SFLDG00358">
    <property type="entry name" value="Main_(cytGST)"/>
    <property type="match status" value="1"/>
</dbReference>
<reference evidence="4" key="2">
    <citation type="submission" date="2016-01" db="EMBL/GenBank/DDBJ databases">
        <authorList>
            <person name="Oliw E.H."/>
        </authorList>
    </citation>
    <scope>NUCLEOTIDE SEQUENCE</scope>
</reference>
<dbReference type="InterPro" id="IPR004045">
    <property type="entry name" value="Glutathione_S-Trfase_N"/>
</dbReference>
<reference evidence="4" key="1">
    <citation type="journal article" date="2016" name="Pestic. Biochem. Physiol.">
        <title>Identification of glutathione S-transferase genes in Leptinotarsa decemlineata and their expression patterns under stress of three insecticides.</title>
        <authorList>
            <person name="Han J.B."/>
            <person name="Li G.Q."/>
            <person name="Wan P.J."/>
            <person name="Zhu T.T."/>
            <person name="Meng Q.W."/>
        </authorList>
    </citation>
    <scope>NUCLEOTIDE SEQUENCE</scope>
</reference>
<comment type="subunit">
    <text evidence="1">Homodimer.</text>
</comment>
<dbReference type="PANTHER" id="PTHR43969">
    <property type="entry name" value="GLUTATHIONE S TRANSFERASE D10, ISOFORM A-RELATED"/>
    <property type="match status" value="1"/>
</dbReference>
<dbReference type="InterPro" id="IPR040079">
    <property type="entry name" value="Glutathione_S-Trfase"/>
</dbReference>
<evidence type="ECO:0000313" key="4">
    <source>
        <dbReference type="EMBL" id="APX61031.1"/>
    </source>
</evidence>
<dbReference type="OrthoDB" id="2309723at2759"/>
<dbReference type="GO" id="GO:0006749">
    <property type="term" value="P:glutathione metabolic process"/>
    <property type="evidence" value="ECO:0007669"/>
    <property type="project" value="TreeGrafter"/>
</dbReference>
<dbReference type="InterPro" id="IPR010987">
    <property type="entry name" value="Glutathione-S-Trfase_C-like"/>
</dbReference>
<dbReference type="FunFam" id="1.20.1050.10:FF:000007">
    <property type="entry name" value="Glutathione S-transferase 1-1"/>
    <property type="match status" value="1"/>
</dbReference>
<dbReference type="AlphaFoldDB" id="A0A1P8PEV0"/>
<dbReference type="PROSITE" id="PS50405">
    <property type="entry name" value="GST_CTER"/>
    <property type="match status" value="1"/>
</dbReference>
<dbReference type="FunFam" id="3.40.30.10:FF:000034">
    <property type="entry name" value="glutathione S-transferase 1"/>
    <property type="match status" value="1"/>
</dbReference>
<dbReference type="SUPFAM" id="SSF52833">
    <property type="entry name" value="Thioredoxin-like"/>
    <property type="match status" value="1"/>
</dbReference>
<dbReference type="GO" id="GO:0004364">
    <property type="term" value="F:glutathione transferase activity"/>
    <property type="evidence" value="ECO:0007669"/>
    <property type="project" value="TreeGrafter"/>
</dbReference>
<dbReference type="SFLD" id="SFLDG01153">
    <property type="entry name" value="Main.4:_Theta-like"/>
    <property type="match status" value="1"/>
</dbReference>
<evidence type="ECO:0000256" key="1">
    <source>
        <dbReference type="ARBA" id="ARBA00011738"/>
    </source>
</evidence>
<dbReference type="PANTHER" id="PTHR43969:SF9">
    <property type="entry name" value="GLUTATHIONE S TRANSFERASE D10, ISOFORM A-RELATED"/>
    <property type="match status" value="1"/>
</dbReference>